<comment type="caution">
    <text evidence="2">The sequence shown here is derived from an EMBL/GenBank/DDBJ whole genome shotgun (WGS) entry which is preliminary data.</text>
</comment>
<name>A0A096PFP3_9HYPO</name>
<gene>
    <name evidence="2" type="ORF">BN851_0082080</name>
</gene>
<sequence>MLRHEDLCEVEYESESGSDGEVEEDLKRDWVKQAEMERGARDEMRGEKEEKEAEERRDEEQSREENIRGIHRRGYGEQKCRNQWCDKMDCGCVTVTVGQEPQQHLQ</sequence>
<feature type="compositionally biased region" description="Basic and acidic residues" evidence="1">
    <location>
        <begin position="25"/>
        <end position="72"/>
    </location>
</feature>
<reference evidence="2" key="1">
    <citation type="submission" date="2013-05" db="EMBL/GenBank/DDBJ databases">
        <title>Draft genome sequences of six wheat associated Fusarium spp. isolates.</title>
        <authorList>
            <person name="Moolhuijzen P.M."/>
            <person name="Manners J.M."/>
            <person name="Wilcox S."/>
            <person name="Bellgard M.I."/>
            <person name="Gardiner D.M."/>
        </authorList>
    </citation>
    <scope>NUCLEOTIDE SEQUENCE</scope>
    <source>
        <strain evidence="2">CS5907</strain>
        <strain evidence="2">CS5907</strain>
    </source>
</reference>
<dbReference type="EMBL" id="CBMG010001610">
    <property type="protein sequence ID" value="CEG03649.1"/>
    <property type="molecule type" value="Genomic_DNA"/>
</dbReference>
<accession>A0A096PFP3</accession>
<evidence type="ECO:0000313" key="2">
    <source>
        <dbReference type="EMBL" id="CEG03649.1"/>
    </source>
</evidence>
<proteinExistence type="predicted"/>
<organism evidence="2">
    <name type="scientific">Fusarium acuminatum CS5907</name>
    <dbReference type="NCBI Taxonomy" id="1318461"/>
    <lineage>
        <taxon>Eukaryota</taxon>
        <taxon>Fungi</taxon>
        <taxon>Dikarya</taxon>
        <taxon>Ascomycota</taxon>
        <taxon>Pezizomycotina</taxon>
        <taxon>Sordariomycetes</taxon>
        <taxon>Hypocreomycetidae</taxon>
        <taxon>Hypocreales</taxon>
        <taxon>Nectriaceae</taxon>
        <taxon>Fusarium</taxon>
        <taxon>Fusarium tricinctum species complex</taxon>
    </lineage>
</organism>
<feature type="compositionally biased region" description="Acidic residues" evidence="1">
    <location>
        <begin position="8"/>
        <end position="24"/>
    </location>
</feature>
<protein>
    <submittedName>
        <fullName evidence="2">WGS project CBMG000000000 data, contig CS5907-c001614</fullName>
    </submittedName>
</protein>
<feature type="region of interest" description="Disordered" evidence="1">
    <location>
        <begin position="1"/>
        <end position="72"/>
    </location>
</feature>
<evidence type="ECO:0000256" key="1">
    <source>
        <dbReference type="SAM" id="MobiDB-lite"/>
    </source>
</evidence>
<dbReference type="AlphaFoldDB" id="A0A096PFP3"/>